<reference evidence="2" key="1">
    <citation type="submission" date="2022-11" db="UniProtKB">
        <authorList>
            <consortium name="WormBaseParasite"/>
        </authorList>
    </citation>
    <scope>IDENTIFICATION</scope>
</reference>
<protein>
    <submittedName>
        <fullName evidence="2">Uncharacterized protein</fullName>
    </submittedName>
</protein>
<evidence type="ECO:0000313" key="2">
    <source>
        <dbReference type="WBParaSite" id="PDA_v2.g20934.t1"/>
    </source>
</evidence>
<keyword evidence="1" id="KW-1185">Reference proteome</keyword>
<organism evidence="1 2">
    <name type="scientific">Panagrolaimus davidi</name>
    <dbReference type="NCBI Taxonomy" id="227884"/>
    <lineage>
        <taxon>Eukaryota</taxon>
        <taxon>Metazoa</taxon>
        <taxon>Ecdysozoa</taxon>
        <taxon>Nematoda</taxon>
        <taxon>Chromadorea</taxon>
        <taxon>Rhabditida</taxon>
        <taxon>Tylenchina</taxon>
        <taxon>Panagrolaimomorpha</taxon>
        <taxon>Panagrolaimoidea</taxon>
        <taxon>Panagrolaimidae</taxon>
        <taxon>Panagrolaimus</taxon>
    </lineage>
</organism>
<name>A0A914PQQ6_9BILA</name>
<proteinExistence type="predicted"/>
<dbReference type="WBParaSite" id="PDA_v2.g20934.t1">
    <property type="protein sequence ID" value="PDA_v2.g20934.t1"/>
    <property type="gene ID" value="PDA_v2.g20934"/>
</dbReference>
<dbReference type="Proteomes" id="UP000887578">
    <property type="component" value="Unplaced"/>
</dbReference>
<dbReference type="AlphaFoldDB" id="A0A914PQQ6"/>
<evidence type="ECO:0000313" key="1">
    <source>
        <dbReference type="Proteomes" id="UP000887578"/>
    </source>
</evidence>
<sequence length="90" mass="10377">MKLRFASLHLYSDGNIEMNDILEAFIGVPNLRIWYGGECGNSDDFGVYLVEWILENGYIDSFCCIGHFLGENLTFKSEKQLTIWDTFDLL</sequence>
<accession>A0A914PQQ6</accession>